<proteinExistence type="predicted"/>
<evidence type="ECO:0000313" key="2">
    <source>
        <dbReference type="EMBL" id="VFK09480.1"/>
    </source>
</evidence>
<reference evidence="2" key="1">
    <citation type="submission" date="2019-02" db="EMBL/GenBank/DDBJ databases">
        <authorList>
            <person name="Gruber-Vodicka R. H."/>
            <person name="Seah K. B. B."/>
        </authorList>
    </citation>
    <scope>NUCLEOTIDE SEQUENCE</scope>
    <source>
        <strain evidence="2">BECK_S313</strain>
    </source>
</reference>
<dbReference type="AlphaFoldDB" id="A0A450VXJ1"/>
<accession>A0A450VXJ1</accession>
<name>A0A450VXJ1_9GAMM</name>
<gene>
    <name evidence="2" type="ORF">BECKLPF1236B_GA0070989_100910</name>
</gene>
<dbReference type="EMBL" id="CAADFK010000009">
    <property type="protein sequence ID" value="VFK09480.1"/>
    <property type="molecule type" value="Genomic_DNA"/>
</dbReference>
<protein>
    <submittedName>
        <fullName evidence="2">Uncharacterized protein</fullName>
    </submittedName>
</protein>
<evidence type="ECO:0000256" key="1">
    <source>
        <dbReference type="SAM" id="MobiDB-lite"/>
    </source>
</evidence>
<sequence>MVHWSEASLANHEMTTSEASLGTDRVRFKVQVKWKSDATPFGIDMQVAPDRETPKQTASPCQARSEEANRKEGRKWIAAAMDLYLKRSREFLQSP</sequence>
<feature type="region of interest" description="Disordered" evidence="1">
    <location>
        <begin position="50"/>
        <end position="72"/>
    </location>
</feature>
<organism evidence="2">
    <name type="scientific">Candidatus Kentrum sp. LPFa</name>
    <dbReference type="NCBI Taxonomy" id="2126335"/>
    <lineage>
        <taxon>Bacteria</taxon>
        <taxon>Pseudomonadati</taxon>
        <taxon>Pseudomonadota</taxon>
        <taxon>Gammaproteobacteria</taxon>
        <taxon>Candidatus Kentrum</taxon>
    </lineage>
</organism>